<feature type="transmembrane region" description="Helical" evidence="5">
    <location>
        <begin position="20"/>
        <end position="41"/>
    </location>
</feature>
<dbReference type="InterPro" id="IPR029045">
    <property type="entry name" value="ClpP/crotonase-like_dom_sf"/>
</dbReference>
<organism evidence="7 8">
    <name type="scientific">Mesorhizobium liriopis</name>
    <dbReference type="NCBI Taxonomy" id="2953882"/>
    <lineage>
        <taxon>Bacteria</taxon>
        <taxon>Pseudomonadati</taxon>
        <taxon>Pseudomonadota</taxon>
        <taxon>Alphaproteobacteria</taxon>
        <taxon>Hyphomicrobiales</taxon>
        <taxon>Phyllobacteriaceae</taxon>
        <taxon>Mesorhizobium</taxon>
    </lineage>
</organism>
<dbReference type="Gene3D" id="6.20.330.10">
    <property type="match status" value="1"/>
</dbReference>
<evidence type="ECO:0000256" key="5">
    <source>
        <dbReference type="SAM" id="Phobius"/>
    </source>
</evidence>
<sequence length="321" mass="34863">MSTRADELIDRRRLRRKLSFWRVIAIGLVVLALAAGALWTLNPADYAKWEKGAALDHIAKVKIEGTITEDEDLLERLDDIAKTDRVKGVILSIDSPGGTTAGGEAIYEAVRKVAAHKPVVAQVGTLAASAGYMIASGADQIVARQSSIVGSIGVLVQIPNFQGTLDKLGVRVDEVKSSPLKAEPSPFNETTEPERAMLRAMIMDSYDWFVSLVDERRPLSRDEVLAVADGSIFTGRQALQRKLIDRLGGEDEAKAWLVEKGVTDNLEIVEWKPKNSGSFLFSSMGSLMKLAGLSDSLVALSGKLGSDRMFLDGLVSVWQPE</sequence>
<dbReference type="RefSeq" id="WP_252817299.1">
    <property type="nucleotide sequence ID" value="NZ_JAMXQS010000003.1"/>
</dbReference>
<dbReference type="Gene3D" id="3.90.226.10">
    <property type="entry name" value="2-enoyl-CoA Hydratase, Chain A, domain 1"/>
    <property type="match status" value="1"/>
</dbReference>
<gene>
    <name evidence="7" type="primary">sppA</name>
    <name evidence="7" type="ORF">NGM99_06585</name>
</gene>
<name>A0ABT1C3P3_9HYPH</name>
<accession>A0ABT1C3P3</accession>
<dbReference type="InterPro" id="IPR004635">
    <property type="entry name" value="Pept_S49_SppA"/>
</dbReference>
<dbReference type="InterPro" id="IPR047272">
    <property type="entry name" value="S49_SppA_C"/>
</dbReference>
<evidence type="ECO:0000256" key="4">
    <source>
        <dbReference type="ARBA" id="ARBA00022825"/>
    </source>
</evidence>
<dbReference type="InterPro" id="IPR002142">
    <property type="entry name" value="Peptidase_S49"/>
</dbReference>
<keyword evidence="2" id="KW-0645">Protease</keyword>
<dbReference type="Proteomes" id="UP001205906">
    <property type="component" value="Unassembled WGS sequence"/>
</dbReference>
<keyword evidence="8" id="KW-1185">Reference proteome</keyword>
<dbReference type="PANTHER" id="PTHR42987:SF6">
    <property type="entry name" value="PROTEINASE IV"/>
    <property type="match status" value="1"/>
</dbReference>
<proteinExistence type="inferred from homology"/>
<keyword evidence="5" id="KW-0472">Membrane</keyword>
<evidence type="ECO:0000256" key="3">
    <source>
        <dbReference type="ARBA" id="ARBA00022801"/>
    </source>
</evidence>
<keyword evidence="3" id="KW-0378">Hydrolase</keyword>
<evidence type="ECO:0000313" key="8">
    <source>
        <dbReference type="Proteomes" id="UP001205906"/>
    </source>
</evidence>
<protein>
    <submittedName>
        <fullName evidence="7">Signal peptide peptidase SppA</fullName>
    </submittedName>
</protein>
<dbReference type="Pfam" id="PF01343">
    <property type="entry name" value="Peptidase_S49"/>
    <property type="match status" value="1"/>
</dbReference>
<dbReference type="NCBIfam" id="TIGR00706">
    <property type="entry name" value="SppA_dom"/>
    <property type="match status" value="1"/>
</dbReference>
<evidence type="ECO:0000256" key="2">
    <source>
        <dbReference type="ARBA" id="ARBA00022670"/>
    </source>
</evidence>
<keyword evidence="4" id="KW-0720">Serine protease</keyword>
<dbReference type="PANTHER" id="PTHR42987">
    <property type="entry name" value="PEPTIDASE S49"/>
    <property type="match status" value="1"/>
</dbReference>
<dbReference type="CDD" id="cd07023">
    <property type="entry name" value="S49_Sppa_N_C"/>
    <property type="match status" value="1"/>
</dbReference>
<evidence type="ECO:0000259" key="6">
    <source>
        <dbReference type="Pfam" id="PF01343"/>
    </source>
</evidence>
<keyword evidence="5" id="KW-0812">Transmembrane</keyword>
<comment type="caution">
    <text evidence="7">The sequence shown here is derived from an EMBL/GenBank/DDBJ whole genome shotgun (WGS) entry which is preliminary data.</text>
</comment>
<evidence type="ECO:0000256" key="1">
    <source>
        <dbReference type="ARBA" id="ARBA00008683"/>
    </source>
</evidence>
<keyword evidence="5" id="KW-1133">Transmembrane helix</keyword>
<comment type="similarity">
    <text evidence="1">Belongs to the peptidase S49 family.</text>
</comment>
<dbReference type="SUPFAM" id="SSF52096">
    <property type="entry name" value="ClpP/crotonase"/>
    <property type="match status" value="1"/>
</dbReference>
<reference evidence="7 8" key="1">
    <citation type="submission" date="2022-06" db="EMBL/GenBank/DDBJ databases">
        <title>Mesorhizobium sp. strain RP14 Genome sequencing and assembly.</title>
        <authorList>
            <person name="Kim I."/>
        </authorList>
    </citation>
    <scope>NUCLEOTIDE SEQUENCE [LARGE SCALE GENOMIC DNA]</scope>
    <source>
        <strain evidence="8">RP14(2022)</strain>
    </source>
</reference>
<feature type="domain" description="Peptidase S49" evidence="6">
    <location>
        <begin position="113"/>
        <end position="258"/>
    </location>
</feature>
<dbReference type="EMBL" id="JAMXQS010000003">
    <property type="protein sequence ID" value="MCO6049455.1"/>
    <property type="molecule type" value="Genomic_DNA"/>
</dbReference>
<evidence type="ECO:0000313" key="7">
    <source>
        <dbReference type="EMBL" id="MCO6049455.1"/>
    </source>
</evidence>